<feature type="chain" id="PRO_5016288385" evidence="7">
    <location>
        <begin position="28"/>
        <end position="837"/>
    </location>
</feature>
<evidence type="ECO:0000256" key="1">
    <source>
        <dbReference type="ARBA" id="ARBA00001947"/>
    </source>
</evidence>
<protein>
    <submittedName>
        <fullName evidence="9">Zinc carboxypeptidase</fullName>
    </submittedName>
</protein>
<evidence type="ECO:0000256" key="7">
    <source>
        <dbReference type="SAM" id="SignalP"/>
    </source>
</evidence>
<dbReference type="SUPFAM" id="SSF52317">
    <property type="entry name" value="Class I glutamine amidotransferase-like"/>
    <property type="match status" value="1"/>
</dbReference>
<keyword evidence="4" id="KW-0378">Hydrolase</keyword>
<dbReference type="Pfam" id="PF00246">
    <property type="entry name" value="Peptidase_M14"/>
    <property type="match status" value="1"/>
</dbReference>
<comment type="caution">
    <text evidence="9">The sequence shown here is derived from an EMBL/GenBank/DDBJ whole genome shotgun (WGS) entry which is preliminary data.</text>
</comment>
<accession>A0A316B9W0</accession>
<dbReference type="InterPro" id="IPR029062">
    <property type="entry name" value="Class_I_gatase-like"/>
</dbReference>
<organism evidence="9 10">
    <name type="scientific">Dyadobacter jejuensis</name>
    <dbReference type="NCBI Taxonomy" id="1082580"/>
    <lineage>
        <taxon>Bacteria</taxon>
        <taxon>Pseudomonadati</taxon>
        <taxon>Bacteroidota</taxon>
        <taxon>Cytophagia</taxon>
        <taxon>Cytophagales</taxon>
        <taxon>Spirosomataceae</taxon>
        <taxon>Dyadobacter</taxon>
    </lineage>
</organism>
<gene>
    <name evidence="9" type="ORF">CLV98_102160</name>
</gene>
<proteinExistence type="inferred from homology"/>
<dbReference type="Gene3D" id="3.40.630.10">
    <property type="entry name" value="Zn peptidases"/>
    <property type="match status" value="1"/>
</dbReference>
<comment type="cofactor">
    <cofactor evidence="1">
        <name>Zn(2+)</name>
        <dbReference type="ChEBI" id="CHEBI:29105"/>
    </cofactor>
</comment>
<dbReference type="GO" id="GO:0008270">
    <property type="term" value="F:zinc ion binding"/>
    <property type="evidence" value="ECO:0007669"/>
    <property type="project" value="InterPro"/>
</dbReference>
<dbReference type="PANTHER" id="PTHR11705:SF143">
    <property type="entry name" value="SLL0236 PROTEIN"/>
    <property type="match status" value="1"/>
</dbReference>
<evidence type="ECO:0000256" key="2">
    <source>
        <dbReference type="ARBA" id="ARBA00005988"/>
    </source>
</evidence>
<evidence type="ECO:0000256" key="4">
    <source>
        <dbReference type="ARBA" id="ARBA00022801"/>
    </source>
</evidence>
<dbReference type="GO" id="GO:0004181">
    <property type="term" value="F:metallocarboxypeptidase activity"/>
    <property type="evidence" value="ECO:0007669"/>
    <property type="project" value="InterPro"/>
</dbReference>
<dbReference type="CDD" id="cd06238">
    <property type="entry name" value="M14-like"/>
    <property type="match status" value="1"/>
</dbReference>
<sequence length="837" mass="95183">METNLKALMYKFSILFLCWLTPLFTSAQGPTPESFLGYPKASRFTYHHRIIAYYQEMARQHPTQMQLVEYGRTPEDRPLVVAILTSEKNFGSLEAIRKNHLSRIGLLPSPSKDPDIPIAWLSYNVHGNEASSANTSMQVLYRLLDPTNADSKRILDQSIVLIDPCSNPDGYARYTNWYNGVHSSPPDLTSFSREHREPWPGGRFNHYLFDLNRDWAWQTQHETKARIALYNRWMPHIHADFHEMGSNRSYYFPPAARPFHEAIRPWQKEFNEWIGTYCRKAFDQQGWSYFTRNEYDLFFPSYGDTWPTFNGAIGLTFEQAGDAKAGLALARPSHRDTLTLADRMEHHLTSSFATLEAMVDGKETLTKSFEEYYRLAAQKPEGLIKTYLIKYTGDKAQQEYVVQLLQRQDIQYGRPKKTQTLKVTNINDHQEATILIDSTDMLVSAYQPKSNLIRVLFESQPALEDSLTYDLTSWGLGYQLGLSLFASQEKIEQQPWPEATPIPLELGRNPYAYLVDWKGLGSVKFLSEALQKGLLIHTTNTALTIEGRDYNEGALIITRNGNPKKNLAETLSAMAVKHGVKLHSTTTGFATKGIDLGHDDILAIKTPKIVVIAGEGISPTSYGEIWHYFETQIQYPLTTVPLSSLEKVPFTEIDVLILPNGDYTQDFSPSTYSKIQDWVIQGGKLIAMESATGIFLNNSELGHTKKEPESVIPPNPLQPYNKKTRTAISQTTPGSFFKVDFDHSHPMAFGWEGPYYALIRQAYQRNFLKDGWNVGYLNEDNYRAGFVGADLAPQLTNTLLYGVKEVGRGSIIFMMDDPLFRGMLYKGQILYGNAVFR</sequence>
<dbReference type="InterPro" id="IPR000834">
    <property type="entry name" value="Peptidase_M14"/>
</dbReference>
<reference evidence="9 10" key="1">
    <citation type="submission" date="2018-03" db="EMBL/GenBank/DDBJ databases">
        <title>Genomic Encyclopedia of Archaeal and Bacterial Type Strains, Phase II (KMG-II): from individual species to whole genera.</title>
        <authorList>
            <person name="Goeker M."/>
        </authorList>
    </citation>
    <scope>NUCLEOTIDE SEQUENCE [LARGE SCALE GENOMIC DNA]</scope>
    <source>
        <strain evidence="9 10">DSM 100346</strain>
    </source>
</reference>
<dbReference type="Proteomes" id="UP000245880">
    <property type="component" value="Unassembled WGS sequence"/>
</dbReference>
<feature type="signal peptide" evidence="7">
    <location>
        <begin position="1"/>
        <end position="27"/>
    </location>
</feature>
<dbReference type="GO" id="GO:0006508">
    <property type="term" value="P:proteolysis"/>
    <property type="evidence" value="ECO:0007669"/>
    <property type="project" value="UniProtKB-KW"/>
</dbReference>
<dbReference type="GO" id="GO:0005615">
    <property type="term" value="C:extracellular space"/>
    <property type="evidence" value="ECO:0007669"/>
    <property type="project" value="TreeGrafter"/>
</dbReference>
<name>A0A316B9W0_9BACT</name>
<evidence type="ECO:0000313" key="9">
    <source>
        <dbReference type="EMBL" id="PWJ59327.1"/>
    </source>
</evidence>
<dbReference type="SMART" id="SM00631">
    <property type="entry name" value="Zn_pept"/>
    <property type="match status" value="1"/>
</dbReference>
<keyword evidence="3" id="KW-0645">Protease</keyword>
<dbReference type="AlphaFoldDB" id="A0A316B9W0"/>
<keyword evidence="9" id="KW-0121">Carboxypeptidase</keyword>
<dbReference type="EMBL" id="QGDT01000002">
    <property type="protein sequence ID" value="PWJ59327.1"/>
    <property type="molecule type" value="Genomic_DNA"/>
</dbReference>
<evidence type="ECO:0000259" key="8">
    <source>
        <dbReference type="SMART" id="SM00631"/>
    </source>
</evidence>
<keyword evidence="5" id="KW-0862">Zinc</keyword>
<dbReference type="PANTHER" id="PTHR11705">
    <property type="entry name" value="PROTEASE FAMILY M14 CARBOXYPEPTIDASE A,B"/>
    <property type="match status" value="1"/>
</dbReference>
<feature type="domain" description="Peptidase M14" evidence="8">
    <location>
        <begin position="44"/>
        <end position="316"/>
    </location>
</feature>
<keyword evidence="10" id="KW-1185">Reference proteome</keyword>
<keyword evidence="7" id="KW-0732">Signal</keyword>
<keyword evidence="6" id="KW-0482">Metalloprotease</keyword>
<evidence type="ECO:0000256" key="5">
    <source>
        <dbReference type="ARBA" id="ARBA00022833"/>
    </source>
</evidence>
<dbReference type="SUPFAM" id="SSF53187">
    <property type="entry name" value="Zn-dependent exopeptidases"/>
    <property type="match status" value="1"/>
</dbReference>
<evidence type="ECO:0000313" key="10">
    <source>
        <dbReference type="Proteomes" id="UP000245880"/>
    </source>
</evidence>
<evidence type="ECO:0000256" key="6">
    <source>
        <dbReference type="ARBA" id="ARBA00023049"/>
    </source>
</evidence>
<evidence type="ECO:0000256" key="3">
    <source>
        <dbReference type="ARBA" id="ARBA00022670"/>
    </source>
</evidence>
<comment type="similarity">
    <text evidence="2">Belongs to the peptidase M14 family.</text>
</comment>